<evidence type="ECO:0000313" key="2">
    <source>
        <dbReference type="EMBL" id="GES99263.1"/>
    </source>
</evidence>
<evidence type="ECO:0000313" key="3">
    <source>
        <dbReference type="Proteomes" id="UP000615446"/>
    </source>
</evidence>
<protein>
    <submittedName>
        <fullName evidence="2">Uncharacterized protein</fullName>
    </submittedName>
</protein>
<dbReference type="AlphaFoldDB" id="A0A8H3M247"/>
<organism evidence="2 3">
    <name type="scientific">Rhizophagus clarus</name>
    <dbReference type="NCBI Taxonomy" id="94130"/>
    <lineage>
        <taxon>Eukaryota</taxon>
        <taxon>Fungi</taxon>
        <taxon>Fungi incertae sedis</taxon>
        <taxon>Mucoromycota</taxon>
        <taxon>Glomeromycotina</taxon>
        <taxon>Glomeromycetes</taxon>
        <taxon>Glomerales</taxon>
        <taxon>Glomeraceae</taxon>
        <taxon>Rhizophagus</taxon>
    </lineage>
</organism>
<keyword evidence="1" id="KW-0732">Signal</keyword>
<proteinExistence type="predicted"/>
<comment type="caution">
    <text evidence="2">The sequence shown here is derived from an EMBL/GenBank/DDBJ whole genome shotgun (WGS) entry which is preliminary data.</text>
</comment>
<feature type="chain" id="PRO_5034218411" evidence="1">
    <location>
        <begin position="29"/>
        <end position="123"/>
    </location>
</feature>
<dbReference type="OrthoDB" id="2329928at2759"/>
<accession>A0A8H3M247</accession>
<gene>
    <name evidence="2" type="ORF">RCL2_002577400</name>
</gene>
<evidence type="ECO:0000256" key="1">
    <source>
        <dbReference type="SAM" id="SignalP"/>
    </source>
</evidence>
<name>A0A8H3M247_9GLOM</name>
<sequence>MILINVCCCGCIWRPLLWILLGTKRSCALPNNEHLLLEQENSTYEYNNKYENDVISVKLNNEHTDIVPSLNQIEIMKSEKGLFDDDDEGLSRYFERLSKKVEEEFERKLRNGTTIIEQELEKT</sequence>
<dbReference type="Proteomes" id="UP000615446">
    <property type="component" value="Unassembled WGS sequence"/>
</dbReference>
<reference evidence="2" key="1">
    <citation type="submission" date="2019-10" db="EMBL/GenBank/DDBJ databases">
        <title>Conservation and host-specific expression of non-tandemly repeated heterogenous ribosome RNA gene in arbuscular mycorrhizal fungi.</title>
        <authorList>
            <person name="Maeda T."/>
            <person name="Kobayashi Y."/>
            <person name="Nakagawa T."/>
            <person name="Ezawa T."/>
            <person name="Yamaguchi K."/>
            <person name="Bino T."/>
            <person name="Nishimoto Y."/>
            <person name="Shigenobu S."/>
            <person name="Kawaguchi M."/>
        </authorList>
    </citation>
    <scope>NUCLEOTIDE SEQUENCE</scope>
    <source>
        <strain evidence="2">HR1</strain>
    </source>
</reference>
<dbReference type="EMBL" id="BLAL01000278">
    <property type="protein sequence ID" value="GES99263.1"/>
    <property type="molecule type" value="Genomic_DNA"/>
</dbReference>
<feature type="signal peptide" evidence="1">
    <location>
        <begin position="1"/>
        <end position="28"/>
    </location>
</feature>